<proteinExistence type="predicted"/>
<dbReference type="InterPro" id="IPR003615">
    <property type="entry name" value="HNH_nuc"/>
</dbReference>
<dbReference type="EMBL" id="CP034412">
    <property type="protein sequence ID" value="QCY48051.1"/>
    <property type="molecule type" value="Genomic_DNA"/>
</dbReference>
<dbReference type="InterPro" id="IPR002711">
    <property type="entry name" value="HNH"/>
</dbReference>
<dbReference type="Gene3D" id="1.10.30.50">
    <property type="match status" value="1"/>
</dbReference>
<keyword evidence="4" id="KW-1185">Reference proteome</keyword>
<reference evidence="3 4" key="1">
    <citation type="submission" date="2018-12" db="EMBL/GenBank/DDBJ databases">
        <title>Complete Genome Sequence of Glutamicibacter creatinolyticus strain LGCM259,isolated from an abscess of a 12-year-old mare in Italy.</title>
        <authorList>
            <person name="Santos R.G."/>
            <person name="Silva A.L."/>
            <person name="Seyffert N."/>
            <person name="Castro T.L.P."/>
            <person name="Attili A.R."/>
            <person name="Rifici C."/>
            <person name="Mazzullo G."/>
            <person name="Brenig B."/>
            <person name="Venanzi F."/>
            <person name="Azevedo V."/>
        </authorList>
    </citation>
    <scope>NUCLEOTIDE SEQUENCE [LARGE SCALE GENOMIC DNA]</scope>
    <source>
        <strain evidence="3 4">LGCM 259</strain>
    </source>
</reference>
<dbReference type="CDD" id="cd00085">
    <property type="entry name" value="HNHc"/>
    <property type="match status" value="1"/>
</dbReference>
<dbReference type="GO" id="GO:0004519">
    <property type="term" value="F:endonuclease activity"/>
    <property type="evidence" value="ECO:0007669"/>
    <property type="project" value="InterPro"/>
</dbReference>
<name>A0A5B7WVH3_9MICC</name>
<accession>A0A5B7WVH3</accession>
<feature type="compositionally biased region" description="Low complexity" evidence="1">
    <location>
        <begin position="275"/>
        <end position="285"/>
    </location>
</feature>
<feature type="domain" description="HNH nuclease" evidence="2">
    <location>
        <begin position="414"/>
        <end position="466"/>
    </location>
</feature>
<dbReference type="GO" id="GO:0008270">
    <property type="term" value="F:zinc ion binding"/>
    <property type="evidence" value="ECO:0007669"/>
    <property type="project" value="InterPro"/>
</dbReference>
<gene>
    <name evidence="3" type="ORF">GcLGCM259_2344</name>
</gene>
<dbReference type="Proteomes" id="UP000307000">
    <property type="component" value="Chromosome"/>
</dbReference>
<feature type="region of interest" description="Disordered" evidence="1">
    <location>
        <begin position="275"/>
        <end position="297"/>
    </location>
</feature>
<evidence type="ECO:0000256" key="1">
    <source>
        <dbReference type="SAM" id="MobiDB-lite"/>
    </source>
</evidence>
<sequence>MDRLTQLVTGGEADSPSGRGLRVLALLDAAARQVLDGLDDEQLTAAEALSMLRVTESLQRSATYARVRAAGAVAGTAAHRLQADSLSHALDTSTAELATGAPLPVNAKIPAAAKSRFRSEIDLVARVIDANFFAAKALVRTHRQLVGSGSRPAQFTQLSSRFADASQNPATVGAAAAKLGSLQLSGARLRDAERRVDGAAAQGHSAVKSELKSISEELSTPDLAEREAVHERCAGLRYRGLGPYGHVWELTCTTTDHELLLMTADRLSNPNLAANRQARAAAGAAPESPSGDTSDPSAVRARKLLRTVLDIVRQSLFSPRPATATRRGPGEPASIAVPNGSGLVLPSMVDLLVTIEYDALRGMTDAAGLTSHGQRISASELRCSASIGGIIPGILGGAGEVLDLGRRRRLFTIGQTRSVVARDRGCINPGCTMPAHRCEVNHCQPWVLGGKTSVDNGCLLCKSCHLAFHAGFLKIRMVNGVPYVLQSPQQDPEQRYRRNWVWHPNQPALAA</sequence>
<evidence type="ECO:0000313" key="4">
    <source>
        <dbReference type="Proteomes" id="UP000307000"/>
    </source>
</evidence>
<dbReference type="GO" id="GO:0003676">
    <property type="term" value="F:nucleic acid binding"/>
    <property type="evidence" value="ECO:0007669"/>
    <property type="project" value="InterPro"/>
</dbReference>
<protein>
    <recommendedName>
        <fullName evidence="2">HNH nuclease domain-containing protein</fullName>
    </recommendedName>
</protein>
<evidence type="ECO:0000313" key="3">
    <source>
        <dbReference type="EMBL" id="QCY48051.1"/>
    </source>
</evidence>
<evidence type="ECO:0000259" key="2">
    <source>
        <dbReference type="SMART" id="SM00507"/>
    </source>
</evidence>
<organism evidence="3 4">
    <name type="scientific">Glutamicibacter creatinolyticus</name>
    <dbReference type="NCBI Taxonomy" id="162496"/>
    <lineage>
        <taxon>Bacteria</taxon>
        <taxon>Bacillati</taxon>
        <taxon>Actinomycetota</taxon>
        <taxon>Actinomycetes</taxon>
        <taxon>Micrococcales</taxon>
        <taxon>Micrococcaceae</taxon>
        <taxon>Glutamicibacter</taxon>
    </lineage>
</organism>
<dbReference type="AlphaFoldDB" id="A0A5B7WVH3"/>
<dbReference type="SMART" id="SM00507">
    <property type="entry name" value="HNHc"/>
    <property type="match status" value="1"/>
</dbReference>
<dbReference type="Pfam" id="PF01844">
    <property type="entry name" value="HNH"/>
    <property type="match status" value="1"/>
</dbReference>
<dbReference type="KEGG" id="gcr:GcLGCM259_2344"/>